<name>A0A2P2L667_RHIMU</name>
<protein>
    <submittedName>
        <fullName evidence="1">Putative Rho GTPase</fullName>
    </submittedName>
</protein>
<evidence type="ECO:0000313" key="1">
    <source>
        <dbReference type="EMBL" id="MBX13482.1"/>
    </source>
</evidence>
<sequence length="35" mass="3928">MCRLFLTISVQMWSSMVAPSTWGCGILLGKRIIID</sequence>
<dbReference type="EMBL" id="GGEC01032998">
    <property type="protein sequence ID" value="MBX13482.1"/>
    <property type="molecule type" value="Transcribed_RNA"/>
</dbReference>
<accession>A0A2P2L667</accession>
<organism evidence="1">
    <name type="scientific">Rhizophora mucronata</name>
    <name type="common">Asiatic mangrove</name>
    <dbReference type="NCBI Taxonomy" id="61149"/>
    <lineage>
        <taxon>Eukaryota</taxon>
        <taxon>Viridiplantae</taxon>
        <taxon>Streptophyta</taxon>
        <taxon>Embryophyta</taxon>
        <taxon>Tracheophyta</taxon>
        <taxon>Spermatophyta</taxon>
        <taxon>Magnoliopsida</taxon>
        <taxon>eudicotyledons</taxon>
        <taxon>Gunneridae</taxon>
        <taxon>Pentapetalae</taxon>
        <taxon>rosids</taxon>
        <taxon>fabids</taxon>
        <taxon>Malpighiales</taxon>
        <taxon>Rhizophoraceae</taxon>
        <taxon>Rhizophora</taxon>
    </lineage>
</organism>
<proteinExistence type="predicted"/>
<dbReference type="AlphaFoldDB" id="A0A2P2L667"/>
<reference evidence="1" key="1">
    <citation type="submission" date="2018-02" db="EMBL/GenBank/DDBJ databases">
        <title>Rhizophora mucronata_Transcriptome.</title>
        <authorList>
            <person name="Meera S.P."/>
            <person name="Sreeshan A."/>
            <person name="Augustine A."/>
        </authorList>
    </citation>
    <scope>NUCLEOTIDE SEQUENCE</scope>
    <source>
        <tissue evidence="1">Leaf</tissue>
    </source>
</reference>